<reference evidence="10 11" key="1">
    <citation type="submission" date="2020-04" db="EMBL/GenBank/DDBJ databases">
        <title>Description of novel Gluconacetobacter.</title>
        <authorList>
            <person name="Sombolestani A."/>
        </authorList>
    </citation>
    <scope>NUCLEOTIDE SEQUENCE [LARGE SCALE GENOMIC DNA]</scope>
    <source>
        <strain evidence="10 11">LMG 7603</strain>
    </source>
</reference>
<name>A0A7W4FDZ6_GLUDI</name>
<keyword evidence="4" id="KW-0808">Transferase</keyword>
<feature type="transmembrane region" description="Helical" evidence="8">
    <location>
        <begin position="301"/>
        <end position="323"/>
    </location>
</feature>
<evidence type="ECO:0000256" key="3">
    <source>
        <dbReference type="ARBA" id="ARBA00022553"/>
    </source>
</evidence>
<keyword evidence="8" id="KW-0812">Transmembrane</keyword>
<evidence type="ECO:0000256" key="7">
    <source>
        <dbReference type="ARBA" id="ARBA00022840"/>
    </source>
</evidence>
<keyword evidence="8" id="KW-0472">Membrane</keyword>
<dbReference type="Pfam" id="PF07568">
    <property type="entry name" value="HisKA_2"/>
    <property type="match status" value="1"/>
</dbReference>
<evidence type="ECO:0000256" key="4">
    <source>
        <dbReference type="ARBA" id="ARBA00022679"/>
    </source>
</evidence>
<dbReference type="InterPro" id="IPR011495">
    <property type="entry name" value="Sig_transdc_His_kin_sub2_dim/P"/>
</dbReference>
<dbReference type="SUPFAM" id="SSF55874">
    <property type="entry name" value="ATPase domain of HSP90 chaperone/DNA topoisomerase II/histidine kinase"/>
    <property type="match status" value="1"/>
</dbReference>
<dbReference type="RefSeq" id="WP_183115659.1">
    <property type="nucleotide sequence ID" value="NZ_JABEQG010000009.1"/>
</dbReference>
<dbReference type="Gene3D" id="3.30.450.20">
    <property type="entry name" value="PAS domain"/>
    <property type="match status" value="1"/>
</dbReference>
<feature type="transmembrane region" description="Helical" evidence="8">
    <location>
        <begin position="29"/>
        <end position="48"/>
    </location>
</feature>
<organism evidence="10 11">
    <name type="scientific">Gluconacetobacter diazotrophicus</name>
    <name type="common">Acetobacter diazotrophicus</name>
    <dbReference type="NCBI Taxonomy" id="33996"/>
    <lineage>
        <taxon>Bacteria</taxon>
        <taxon>Pseudomonadati</taxon>
        <taxon>Pseudomonadota</taxon>
        <taxon>Alphaproteobacteria</taxon>
        <taxon>Acetobacterales</taxon>
        <taxon>Acetobacteraceae</taxon>
        <taxon>Gluconacetobacter</taxon>
    </lineage>
</organism>
<accession>A0A7W4FDZ6</accession>
<evidence type="ECO:0000313" key="10">
    <source>
        <dbReference type="EMBL" id="MBB2156000.1"/>
    </source>
</evidence>
<dbReference type="Gene3D" id="3.30.565.10">
    <property type="entry name" value="Histidine kinase-like ATPase, C-terminal domain"/>
    <property type="match status" value="1"/>
</dbReference>
<comment type="caution">
    <text evidence="10">The sequence shown here is derived from an EMBL/GenBank/DDBJ whole genome shotgun (WGS) entry which is preliminary data.</text>
</comment>
<dbReference type="InterPro" id="IPR036890">
    <property type="entry name" value="HATPase_C_sf"/>
</dbReference>
<dbReference type="Pfam" id="PF02518">
    <property type="entry name" value="HATPase_c"/>
    <property type="match status" value="1"/>
</dbReference>
<feature type="domain" description="Histidine kinase" evidence="9">
    <location>
        <begin position="397"/>
        <end position="594"/>
    </location>
</feature>
<dbReference type="GO" id="GO:0005524">
    <property type="term" value="F:ATP binding"/>
    <property type="evidence" value="ECO:0007669"/>
    <property type="project" value="UniProtKB-KW"/>
</dbReference>
<dbReference type="SMART" id="SM00387">
    <property type="entry name" value="HATPase_c"/>
    <property type="match status" value="1"/>
</dbReference>
<sequence>MDRKKGYGRPGHNAPRVARLWRLFDTVSARMMLIILFSAGPIAVIGGLQAWNSYRHTLAAPAFRADMAVSRIDLEIRHDVDHVSALLLSVSHMSLDEPGIARTLQLAQSLTGHFYRQMALLDDRGMIQVAVDSGRPLPLPAQVPDDDLPRFSGDVRIRPLVIAGPNPGGYSYIRITVPTAIADSEGNIVRKGFLTAIMPVVWSRHHLQIGDPRLDFIQQDGAIEAWIVGRNHDIAPLCDDCWQPGAPPPQVIRWIRSMPSDLSNTRRTFSVGDAAYAYGPVEGGVAALTVTRRNSAETHALIMFAVWLFVIVALLAFGLAGVAQSANILLVAPLRRLTSSVGLWQSGGGVFDAHASWAMPTEIRRLAHAFTQATRSLTRHEQRLARASVRQELLMKEVHHRVKNNLQIVASLLNLQVSRIRQPEAREEFAQARDRVRALATLHRYLYAEGELFSLSMEHFATELCGQIFQAAGEDRDGRIVLSVSAEKLALEPDQAVPLALIITEIVTNAIKYAFPDGRRGTITVRLNQVDARQARLEIADDGIGLAQGRLRATVDRTGIGMQLIRGFARQLGGTLTIVEEGGTRYILPFPLKGGDAAAAAPG</sequence>
<proteinExistence type="predicted"/>
<dbReference type="PANTHER" id="PTHR41523:SF8">
    <property type="entry name" value="ETHYLENE RESPONSE SENSOR PROTEIN"/>
    <property type="match status" value="1"/>
</dbReference>
<dbReference type="PANTHER" id="PTHR41523">
    <property type="entry name" value="TWO-COMPONENT SYSTEM SENSOR PROTEIN"/>
    <property type="match status" value="1"/>
</dbReference>
<keyword evidence="7" id="KW-0067">ATP-binding</keyword>
<dbReference type="EMBL" id="JABEQG010000009">
    <property type="protein sequence ID" value="MBB2156000.1"/>
    <property type="molecule type" value="Genomic_DNA"/>
</dbReference>
<dbReference type="Proteomes" id="UP000550787">
    <property type="component" value="Unassembled WGS sequence"/>
</dbReference>
<dbReference type="AlphaFoldDB" id="A0A7W4FDZ6"/>
<gene>
    <name evidence="10" type="ORF">HLH33_06705</name>
</gene>
<keyword evidence="3" id="KW-0597">Phosphoprotein</keyword>
<evidence type="ECO:0000259" key="9">
    <source>
        <dbReference type="PROSITE" id="PS50109"/>
    </source>
</evidence>
<dbReference type="PROSITE" id="PS50109">
    <property type="entry name" value="HIS_KIN"/>
    <property type="match status" value="1"/>
</dbReference>
<evidence type="ECO:0000256" key="2">
    <source>
        <dbReference type="ARBA" id="ARBA00012438"/>
    </source>
</evidence>
<evidence type="ECO:0000256" key="1">
    <source>
        <dbReference type="ARBA" id="ARBA00000085"/>
    </source>
</evidence>
<dbReference type="InterPro" id="IPR003594">
    <property type="entry name" value="HATPase_dom"/>
</dbReference>
<keyword evidence="6 10" id="KW-0418">Kinase</keyword>
<dbReference type="EC" id="2.7.13.3" evidence="2"/>
<evidence type="ECO:0000256" key="6">
    <source>
        <dbReference type="ARBA" id="ARBA00022777"/>
    </source>
</evidence>
<evidence type="ECO:0000256" key="5">
    <source>
        <dbReference type="ARBA" id="ARBA00022741"/>
    </source>
</evidence>
<evidence type="ECO:0000256" key="8">
    <source>
        <dbReference type="SAM" id="Phobius"/>
    </source>
</evidence>
<protein>
    <recommendedName>
        <fullName evidence="2">histidine kinase</fullName>
        <ecNumber evidence="2">2.7.13.3</ecNumber>
    </recommendedName>
</protein>
<dbReference type="InterPro" id="IPR005467">
    <property type="entry name" value="His_kinase_dom"/>
</dbReference>
<evidence type="ECO:0000313" key="11">
    <source>
        <dbReference type="Proteomes" id="UP000550787"/>
    </source>
</evidence>
<keyword evidence="8" id="KW-1133">Transmembrane helix</keyword>
<keyword evidence="5" id="KW-0547">Nucleotide-binding</keyword>
<comment type="catalytic activity">
    <reaction evidence="1">
        <text>ATP + protein L-histidine = ADP + protein N-phospho-L-histidine.</text>
        <dbReference type="EC" id="2.7.13.3"/>
    </reaction>
</comment>
<dbReference type="GO" id="GO:0004673">
    <property type="term" value="F:protein histidine kinase activity"/>
    <property type="evidence" value="ECO:0007669"/>
    <property type="project" value="UniProtKB-EC"/>
</dbReference>